<dbReference type="InterPro" id="IPR013747">
    <property type="entry name" value="ACP_syn_III_C"/>
</dbReference>
<dbReference type="EMBL" id="FPJA01000008">
    <property type="protein sequence ID" value="SFW47678.1"/>
    <property type="molecule type" value="Genomic_DNA"/>
</dbReference>
<reference evidence="6" key="1">
    <citation type="submission" date="2016-11" db="EMBL/GenBank/DDBJ databases">
        <authorList>
            <person name="Varghese N."/>
            <person name="Submissions S."/>
        </authorList>
    </citation>
    <scope>NUCLEOTIDE SEQUENCE [LARGE SCALE GENOMIC DNA]</scope>
    <source>
        <strain evidence="6">C3</strain>
    </source>
</reference>
<dbReference type="PANTHER" id="PTHR34069:SF2">
    <property type="entry name" value="BETA-KETOACYL-[ACYL-CARRIER-PROTEIN] SYNTHASE III"/>
    <property type="match status" value="1"/>
</dbReference>
<evidence type="ECO:0000256" key="1">
    <source>
        <dbReference type="ARBA" id="ARBA00022679"/>
    </source>
</evidence>
<proteinExistence type="predicted"/>
<accession>A0A1K1PLU8</accession>
<evidence type="ECO:0000313" key="5">
    <source>
        <dbReference type="EMBL" id="SFW47678.1"/>
    </source>
</evidence>
<keyword evidence="2" id="KW-0012">Acyltransferase</keyword>
<gene>
    <name evidence="5" type="ORF">SAMN02910323_2035</name>
</gene>
<dbReference type="GO" id="GO:0004315">
    <property type="term" value="F:3-oxoacyl-[acyl-carrier-protein] synthase activity"/>
    <property type="evidence" value="ECO:0007669"/>
    <property type="project" value="InterPro"/>
</dbReference>
<name>A0A1K1PLU8_SELRU</name>
<organism evidence="5 6">
    <name type="scientific">Selenomonas ruminantium</name>
    <dbReference type="NCBI Taxonomy" id="971"/>
    <lineage>
        <taxon>Bacteria</taxon>
        <taxon>Bacillati</taxon>
        <taxon>Bacillota</taxon>
        <taxon>Negativicutes</taxon>
        <taxon>Selenomonadales</taxon>
        <taxon>Selenomonadaceae</taxon>
        <taxon>Selenomonas</taxon>
    </lineage>
</organism>
<dbReference type="GO" id="GO:0006633">
    <property type="term" value="P:fatty acid biosynthetic process"/>
    <property type="evidence" value="ECO:0007669"/>
    <property type="project" value="InterPro"/>
</dbReference>
<dbReference type="RefSeq" id="WP_072306468.1">
    <property type="nucleotide sequence ID" value="NZ_FPJA01000008.1"/>
</dbReference>
<dbReference type="PANTHER" id="PTHR34069">
    <property type="entry name" value="3-OXOACYL-[ACYL-CARRIER-PROTEIN] SYNTHASE 3"/>
    <property type="match status" value="1"/>
</dbReference>
<evidence type="ECO:0000259" key="4">
    <source>
        <dbReference type="Pfam" id="PF08545"/>
    </source>
</evidence>
<dbReference type="GO" id="GO:0044550">
    <property type="term" value="P:secondary metabolite biosynthetic process"/>
    <property type="evidence" value="ECO:0007669"/>
    <property type="project" value="TreeGrafter"/>
</dbReference>
<dbReference type="InterPro" id="IPR016039">
    <property type="entry name" value="Thiolase-like"/>
</dbReference>
<sequence length="323" mass="35492">MLKAGIGDIAYYLPPTIETNEYLVDNMGLDWTAEDIYKKTGIKQRHISVDKCASDLGYEAAVKLFNENEGLKEQIDYLLFVSQSPDYVLPATACLLQEKLGLSKSCGAVDVNQGCSGFIYGLSIAKGLIESGVAANILLITAETYTKYIAPMDKSTRTIFGDGAAATWIRGFDSEYDKLSGFVLGTNGKGKDNLIVHNSGARKEDVINNSLFMDGPEIFQFTLMAVPKMVKGILQKENIELDDIDYFVFHQANAFILNHLRNKLKIASERFCVDMEETGNTVSPSIPIALQRSMERGVLQKGMKVMIAGFGVGYSWGGCVIEI</sequence>
<dbReference type="CDD" id="cd00830">
    <property type="entry name" value="KAS_III"/>
    <property type="match status" value="1"/>
</dbReference>
<dbReference type="AlphaFoldDB" id="A0A1K1PLU8"/>
<dbReference type="Pfam" id="PF08545">
    <property type="entry name" value="ACP_syn_III"/>
    <property type="match status" value="1"/>
</dbReference>
<dbReference type="Proteomes" id="UP000182958">
    <property type="component" value="Unassembled WGS sequence"/>
</dbReference>
<keyword evidence="1" id="KW-0808">Transferase</keyword>
<feature type="domain" description="Beta-ketoacyl-[acyl-carrier-protein] synthase III C-terminal" evidence="3">
    <location>
        <begin position="234"/>
        <end position="323"/>
    </location>
</feature>
<evidence type="ECO:0000259" key="3">
    <source>
        <dbReference type="Pfam" id="PF08541"/>
    </source>
</evidence>
<dbReference type="Gene3D" id="3.40.47.10">
    <property type="match status" value="1"/>
</dbReference>
<dbReference type="NCBIfam" id="NF006829">
    <property type="entry name" value="PRK09352.1"/>
    <property type="match status" value="1"/>
</dbReference>
<keyword evidence="6" id="KW-1185">Reference proteome</keyword>
<feature type="domain" description="Beta-ketoacyl-[acyl-carrier-protein] synthase III N-terminal" evidence="4">
    <location>
        <begin position="110"/>
        <end position="188"/>
    </location>
</feature>
<dbReference type="Pfam" id="PF08541">
    <property type="entry name" value="ACP_syn_III_C"/>
    <property type="match status" value="1"/>
</dbReference>
<evidence type="ECO:0000256" key="2">
    <source>
        <dbReference type="ARBA" id="ARBA00023315"/>
    </source>
</evidence>
<dbReference type="SUPFAM" id="SSF53901">
    <property type="entry name" value="Thiolase-like"/>
    <property type="match status" value="1"/>
</dbReference>
<evidence type="ECO:0000313" key="6">
    <source>
        <dbReference type="Proteomes" id="UP000182958"/>
    </source>
</evidence>
<protein>
    <submittedName>
        <fullName evidence="5">3-oxoacyl-[acyl-carrier-protein] synthase-3</fullName>
    </submittedName>
</protein>
<dbReference type="InterPro" id="IPR013751">
    <property type="entry name" value="ACP_syn_III_N"/>
</dbReference>